<feature type="compositionally biased region" description="Low complexity" evidence="1">
    <location>
        <begin position="363"/>
        <end position="384"/>
    </location>
</feature>
<dbReference type="EMBL" id="JBHSOF010000003">
    <property type="protein sequence ID" value="MFC5662193.1"/>
    <property type="molecule type" value="Genomic_DNA"/>
</dbReference>
<dbReference type="Pfam" id="PF24621">
    <property type="entry name" value="DHQS_C"/>
    <property type="match status" value="1"/>
</dbReference>
<gene>
    <name evidence="3" type="ORF">ACFP3U_04255</name>
</gene>
<feature type="region of interest" description="Disordered" evidence="1">
    <location>
        <begin position="346"/>
        <end position="384"/>
    </location>
</feature>
<feature type="domain" description="3-dehydroquinate synthase C-terminal" evidence="2">
    <location>
        <begin position="162"/>
        <end position="298"/>
    </location>
</feature>
<protein>
    <recommendedName>
        <fullName evidence="2">3-dehydroquinate synthase C-terminal domain-containing protein</fullName>
    </recommendedName>
</protein>
<evidence type="ECO:0000259" key="2">
    <source>
        <dbReference type="Pfam" id="PF24621"/>
    </source>
</evidence>
<evidence type="ECO:0000256" key="1">
    <source>
        <dbReference type="SAM" id="MobiDB-lite"/>
    </source>
</evidence>
<reference evidence="4" key="1">
    <citation type="journal article" date="2019" name="Int. J. Syst. Evol. Microbiol.">
        <title>The Global Catalogue of Microorganisms (GCM) 10K type strain sequencing project: providing services to taxonomists for standard genome sequencing and annotation.</title>
        <authorList>
            <consortium name="The Broad Institute Genomics Platform"/>
            <consortium name="The Broad Institute Genome Sequencing Center for Infectious Disease"/>
            <person name="Wu L."/>
            <person name="Ma J."/>
        </authorList>
    </citation>
    <scope>NUCLEOTIDE SEQUENCE [LARGE SCALE GENOMIC DNA]</scope>
    <source>
        <strain evidence="4">CGMCC 4.1437</strain>
    </source>
</reference>
<keyword evidence="4" id="KW-1185">Reference proteome</keyword>
<organism evidence="3 4">
    <name type="scientific">Kitasatospora misakiensis</name>
    <dbReference type="NCBI Taxonomy" id="67330"/>
    <lineage>
        <taxon>Bacteria</taxon>
        <taxon>Bacillati</taxon>
        <taxon>Actinomycetota</taxon>
        <taxon>Actinomycetes</taxon>
        <taxon>Kitasatosporales</taxon>
        <taxon>Streptomycetaceae</taxon>
        <taxon>Kitasatospora</taxon>
    </lineage>
</organism>
<evidence type="ECO:0000313" key="4">
    <source>
        <dbReference type="Proteomes" id="UP001595975"/>
    </source>
</evidence>
<name>A0ABW0WXB7_9ACTN</name>
<proteinExistence type="predicted"/>
<evidence type="ECO:0000313" key="3">
    <source>
        <dbReference type="EMBL" id="MFC5662193.1"/>
    </source>
</evidence>
<accession>A0ABW0WXB7</accession>
<dbReference type="Proteomes" id="UP001595975">
    <property type="component" value="Unassembled WGS sequence"/>
</dbReference>
<comment type="caution">
    <text evidence="3">The sequence shown here is derived from an EMBL/GenBank/DDBJ whole genome shotgun (WGS) entry which is preliminary data.</text>
</comment>
<dbReference type="Gene3D" id="1.20.1090.10">
    <property type="entry name" value="Dehydroquinate synthase-like - alpha domain"/>
    <property type="match status" value="1"/>
</dbReference>
<sequence>MRRSAQPVQLDRRIQIGAAHITLAVRSGEPSWGELRVRLAEFAAERFLLVTDGTAPGDHLARVRALAAAQAPTTLHDLRDGPLPNAPALPGAPASTATAVTTVIAVGGERACAVPADVRVPTDLAAACGPALALRRPAPAAALVWVRADQLAAGPAARTRAGLVAVVRHVLAVCPAHYRTVARLLAAEARHDARTVTALLALCADARAALVCFDPDETGPALALGYGRSLAAAVRSVAGPALAPGDADALGLLLAAEVAARLGLADRATGWAHRELLALNGSATTLPRGVDVERLVAAAVVAARPGLLLLADLGRPYCSGGRLQTPVDRAVLRAAVEGLAGRAAVPHSRAATTARPSVRDAAPEAAPSPETAPALAPALAPEPA</sequence>
<dbReference type="RefSeq" id="WP_380223792.1">
    <property type="nucleotide sequence ID" value="NZ_JBHSOF010000003.1"/>
</dbReference>
<dbReference type="SUPFAM" id="SSF56796">
    <property type="entry name" value="Dehydroquinate synthase-like"/>
    <property type="match status" value="1"/>
</dbReference>
<dbReference type="InterPro" id="IPR056179">
    <property type="entry name" value="DHQS_C"/>
</dbReference>